<reference evidence="3 4" key="1">
    <citation type="journal article" date="2017" name="Int. J. Syst. Evol. Microbiol.">
        <title>Marinicauda algicola sp. nov., isolated from a marine red alga Rhodosorus marinus.</title>
        <authorList>
            <person name="Jeong S.E."/>
            <person name="Jeon S.H."/>
            <person name="Chun B.H."/>
            <person name="Kim D.W."/>
            <person name="Jeon C.O."/>
        </authorList>
    </citation>
    <scope>NUCLEOTIDE SEQUENCE [LARGE SCALE GENOMIC DNA]</scope>
    <source>
        <strain evidence="3 4">JCM 31718</strain>
    </source>
</reference>
<evidence type="ECO:0000256" key="1">
    <source>
        <dbReference type="SAM" id="MobiDB-lite"/>
    </source>
</evidence>
<dbReference type="CDD" id="cd08566">
    <property type="entry name" value="GDPD_AtGDE_like"/>
    <property type="match status" value="1"/>
</dbReference>
<proteinExistence type="predicted"/>
<comment type="caution">
    <text evidence="3">The sequence shown here is derived from an EMBL/GenBank/DDBJ whole genome shotgun (WGS) entry which is preliminary data.</text>
</comment>
<dbReference type="PANTHER" id="PTHR46320">
    <property type="entry name" value="GLYCEROPHOSPHODIESTER PHOSPHODIESTERASE 1"/>
    <property type="match status" value="1"/>
</dbReference>
<dbReference type="GO" id="GO:0005886">
    <property type="term" value="C:plasma membrane"/>
    <property type="evidence" value="ECO:0007669"/>
    <property type="project" value="TreeGrafter"/>
</dbReference>
<dbReference type="PANTHER" id="PTHR46320:SF1">
    <property type="entry name" value="GLYCEROPHOSPHODIESTER PHOSPHODIESTERASE 1"/>
    <property type="match status" value="1"/>
</dbReference>
<dbReference type="InterPro" id="IPR030395">
    <property type="entry name" value="GP_PDE_dom"/>
</dbReference>
<feature type="compositionally biased region" description="Low complexity" evidence="1">
    <location>
        <begin position="20"/>
        <end position="31"/>
    </location>
</feature>
<organism evidence="3 4">
    <name type="scientific">Marinicauda algicola</name>
    <dbReference type="NCBI Taxonomy" id="2029849"/>
    <lineage>
        <taxon>Bacteria</taxon>
        <taxon>Pseudomonadati</taxon>
        <taxon>Pseudomonadota</taxon>
        <taxon>Alphaproteobacteria</taxon>
        <taxon>Maricaulales</taxon>
        <taxon>Maricaulaceae</taxon>
        <taxon>Marinicauda</taxon>
    </lineage>
</organism>
<protein>
    <submittedName>
        <fullName evidence="3">Glycerophosphodiester phosphodiesterase family protein</fullName>
    </submittedName>
</protein>
<dbReference type="Pfam" id="PF03009">
    <property type="entry name" value="GDPD"/>
    <property type="match status" value="1"/>
</dbReference>
<sequence length="356" mass="37234">MPSPARAGSISTPRRRRTPMRAPAPSSSPISAERRAPMKDALRFLSFLPLGLVSALTLANCGPRASTYEDAREETAREAIAGDWLDGLALGIYLDCTREAGATLVQAHRGGPRPGHAENAISTFERSILDGAVFVEMDVARTADGHLVLMHDDTVDRTTTGSGPVSQVTLEEFGSLRLVDETGTVLDEAPPTFAEALAAIEGAAIAQVDLKDVTVAEAIAGLKAADATGRAVLITYSLEDAIAAHGEAPELMISAGLDDLSDLATLEQAGVDLSRIVAWLGLGHGEPEFDAALAARGIETSFGDFRAERQGTANYLEMADNGAEVISVDDVAAATRALRAAQTARGVYATCPQARG</sequence>
<feature type="domain" description="GP-PDE" evidence="2">
    <location>
        <begin position="103"/>
        <end position="338"/>
    </location>
</feature>
<dbReference type="GO" id="GO:0070291">
    <property type="term" value="P:N-acylethanolamine metabolic process"/>
    <property type="evidence" value="ECO:0007669"/>
    <property type="project" value="TreeGrafter"/>
</dbReference>
<dbReference type="GO" id="GO:0008889">
    <property type="term" value="F:glycerophosphodiester phosphodiesterase activity"/>
    <property type="evidence" value="ECO:0007669"/>
    <property type="project" value="TreeGrafter"/>
</dbReference>
<feature type="region of interest" description="Disordered" evidence="1">
    <location>
        <begin position="1"/>
        <end position="35"/>
    </location>
</feature>
<dbReference type="Gene3D" id="3.20.20.190">
    <property type="entry name" value="Phosphatidylinositol (PI) phosphodiesterase"/>
    <property type="match status" value="1"/>
</dbReference>
<name>A0A4S2H0U2_9PROT</name>
<dbReference type="EMBL" id="SRXW01000002">
    <property type="protein sequence ID" value="TGY89013.1"/>
    <property type="molecule type" value="Genomic_DNA"/>
</dbReference>
<dbReference type="InterPro" id="IPR017946">
    <property type="entry name" value="PLC-like_Pdiesterase_TIM-brl"/>
</dbReference>
<evidence type="ECO:0000313" key="3">
    <source>
        <dbReference type="EMBL" id="TGY89013.1"/>
    </source>
</evidence>
<dbReference type="Proteomes" id="UP000308054">
    <property type="component" value="Unassembled WGS sequence"/>
</dbReference>
<dbReference type="SUPFAM" id="SSF51695">
    <property type="entry name" value="PLC-like phosphodiesterases"/>
    <property type="match status" value="1"/>
</dbReference>
<dbReference type="PROSITE" id="PS51704">
    <property type="entry name" value="GP_PDE"/>
    <property type="match status" value="1"/>
</dbReference>
<dbReference type="GO" id="GO:0006580">
    <property type="term" value="P:ethanolamine metabolic process"/>
    <property type="evidence" value="ECO:0007669"/>
    <property type="project" value="TreeGrafter"/>
</dbReference>
<dbReference type="AlphaFoldDB" id="A0A4S2H0U2"/>
<keyword evidence="4" id="KW-1185">Reference proteome</keyword>
<accession>A0A4S2H0U2</accession>
<evidence type="ECO:0000313" key="4">
    <source>
        <dbReference type="Proteomes" id="UP000308054"/>
    </source>
</evidence>
<dbReference type="GO" id="GO:0006644">
    <property type="term" value="P:phospholipid metabolic process"/>
    <property type="evidence" value="ECO:0007669"/>
    <property type="project" value="TreeGrafter"/>
</dbReference>
<evidence type="ECO:0000259" key="2">
    <source>
        <dbReference type="PROSITE" id="PS51704"/>
    </source>
</evidence>
<gene>
    <name evidence="3" type="ORF">E5163_07735</name>
</gene>